<evidence type="ECO:0000256" key="6">
    <source>
        <dbReference type="ARBA" id="ARBA00022840"/>
    </source>
</evidence>
<organism evidence="13 14">
    <name type="scientific">Durusdinium trenchii</name>
    <dbReference type="NCBI Taxonomy" id="1381693"/>
    <lineage>
        <taxon>Eukaryota</taxon>
        <taxon>Sar</taxon>
        <taxon>Alveolata</taxon>
        <taxon>Dinophyceae</taxon>
        <taxon>Suessiales</taxon>
        <taxon>Symbiodiniaceae</taxon>
        <taxon>Durusdinium</taxon>
    </lineage>
</organism>
<dbReference type="SUPFAM" id="SSF52374">
    <property type="entry name" value="Nucleotidylyl transferase"/>
    <property type="match status" value="1"/>
</dbReference>
<protein>
    <recommendedName>
        <fullName evidence="2">sulfate adenylyltransferase</fullName>
        <ecNumber evidence="2">2.7.7.4</ecNumber>
    </recommendedName>
    <alternativeName>
        <fullName evidence="9">ATP-sulfurylase</fullName>
    </alternativeName>
    <alternativeName>
        <fullName evidence="7">Sulfate adenylate transferase</fullName>
    </alternativeName>
</protein>
<evidence type="ECO:0000313" key="14">
    <source>
        <dbReference type="Proteomes" id="UP001642484"/>
    </source>
</evidence>
<evidence type="ECO:0000256" key="8">
    <source>
        <dbReference type="ARBA" id="ARBA00037980"/>
    </source>
</evidence>
<dbReference type="EC" id="2.7.7.4" evidence="2"/>
<keyword evidence="14" id="KW-1185">Reference proteome</keyword>
<dbReference type="InterPro" id="IPR002650">
    <property type="entry name" value="Sulphate_adenylyltransferase"/>
</dbReference>
<feature type="region of interest" description="Disordered" evidence="10">
    <location>
        <begin position="707"/>
        <end position="739"/>
    </location>
</feature>
<feature type="region of interest" description="Disordered" evidence="10">
    <location>
        <begin position="343"/>
        <end position="373"/>
    </location>
</feature>
<dbReference type="Gene3D" id="3.10.400.10">
    <property type="entry name" value="Sulfate adenylyltransferase"/>
    <property type="match status" value="1"/>
</dbReference>
<dbReference type="PANTHER" id="PTHR43509">
    <property type="match status" value="1"/>
</dbReference>
<evidence type="ECO:0000256" key="5">
    <source>
        <dbReference type="ARBA" id="ARBA00022741"/>
    </source>
</evidence>
<evidence type="ECO:0000259" key="12">
    <source>
        <dbReference type="Pfam" id="PF14306"/>
    </source>
</evidence>
<dbReference type="Pfam" id="PF14306">
    <property type="entry name" value="PUA_2"/>
    <property type="match status" value="1"/>
</dbReference>
<evidence type="ECO:0000259" key="11">
    <source>
        <dbReference type="Pfam" id="PF01747"/>
    </source>
</evidence>
<dbReference type="Gene3D" id="3.40.50.620">
    <property type="entry name" value="HUPs"/>
    <property type="match status" value="1"/>
</dbReference>
<name>A0ABP0KFI6_9DINO</name>
<accession>A0ABP0KFI6</accession>
<dbReference type="Pfam" id="PF01747">
    <property type="entry name" value="ATP-sulfurylase"/>
    <property type="match status" value="1"/>
</dbReference>
<dbReference type="CDD" id="cd00517">
    <property type="entry name" value="ATPS"/>
    <property type="match status" value="1"/>
</dbReference>
<feature type="domain" description="Sulphate adenylyltransferase catalytic" evidence="11">
    <location>
        <begin position="1058"/>
        <end position="1283"/>
    </location>
</feature>
<keyword evidence="6" id="KW-0067">ATP-binding</keyword>
<evidence type="ECO:0000256" key="3">
    <source>
        <dbReference type="ARBA" id="ARBA00022679"/>
    </source>
</evidence>
<dbReference type="SUPFAM" id="SSF88697">
    <property type="entry name" value="PUA domain-like"/>
    <property type="match status" value="1"/>
</dbReference>
<evidence type="ECO:0000313" key="13">
    <source>
        <dbReference type="EMBL" id="CAK9025401.1"/>
    </source>
</evidence>
<evidence type="ECO:0000256" key="7">
    <source>
        <dbReference type="ARBA" id="ARBA00031812"/>
    </source>
</evidence>
<dbReference type="PANTHER" id="PTHR43509:SF1">
    <property type="entry name" value="SULFATE ADENYLYLTRANSFERASE"/>
    <property type="match status" value="1"/>
</dbReference>
<evidence type="ECO:0000256" key="10">
    <source>
        <dbReference type="SAM" id="MobiDB-lite"/>
    </source>
</evidence>
<comment type="pathway">
    <text evidence="1">Sulfur metabolism; hydrogen sulfide biosynthesis; sulfite from sulfate: step 1/3.</text>
</comment>
<reference evidence="13 14" key="1">
    <citation type="submission" date="2024-02" db="EMBL/GenBank/DDBJ databases">
        <authorList>
            <person name="Chen Y."/>
            <person name="Shah S."/>
            <person name="Dougan E. K."/>
            <person name="Thang M."/>
            <person name="Chan C."/>
        </authorList>
    </citation>
    <scope>NUCLEOTIDE SEQUENCE [LARGE SCALE GENOMIC DNA]</scope>
</reference>
<dbReference type="InterPro" id="IPR025980">
    <property type="entry name" value="ATP-Sase_PUA-like_dom"/>
</dbReference>
<gene>
    <name evidence="13" type="ORF">CCMP2556_LOCUS15986</name>
</gene>
<dbReference type="InterPro" id="IPR014729">
    <property type="entry name" value="Rossmann-like_a/b/a_fold"/>
</dbReference>
<dbReference type="InterPro" id="IPR015947">
    <property type="entry name" value="PUA-like_sf"/>
</dbReference>
<evidence type="ECO:0000256" key="9">
    <source>
        <dbReference type="ARBA" id="ARBA00041598"/>
    </source>
</evidence>
<keyword evidence="3" id="KW-0808">Transferase</keyword>
<dbReference type="InterPro" id="IPR024951">
    <property type="entry name" value="Sulfurylase_cat_dom"/>
</dbReference>
<comment type="similarity">
    <text evidence="8">Belongs to the sulfate adenylyltransferase family.</text>
</comment>
<feature type="compositionally biased region" description="Low complexity" evidence="10">
    <location>
        <begin position="343"/>
        <end position="359"/>
    </location>
</feature>
<sequence>MAWSPAQKKAARDALRNIRGPGAAAKKANFVTDFATHSVNAGERRCIEAWSRHCAEPHAAGKFTLPLEAATAFAALASRGPIPSAPDTSFLRRLRVFRAGTFHAVAEKLPSFTTEKSGQQQLRRLAVHAPFLGYLMYRDAQVLFPHLPDSVTVGDGAESTLTECTLGADFSTAAEQLQAFCKNKCKGPRRSAGHKQPLRAPRPPLAAPRFPHEATRDYFRLMPSPRRRPLPALPVPKKVCDRLPPVRGERAVCDSADQAFVLGDDLGRLLLIQCDDLSESWKTFYVSCLLAFVIDVFSLFSLVYPYVTHNVRQRGCRADPCAHFFFFTAMHYQLELMKPGTTTKSTAAPPAAKAEPGTASEMPAAPSADISTSDACDAGETTLASCCSPGEPDPTPQPEGQRGQELAVIHRLLTEAAFILILKHIGNKTHPSVLYQFKDHLTQYLLAEYMQLSFSFDTAPPWGKALYTGGAMKGPWPPYNFCILCSTNPSVALWRAPPPHSCGHLALHCRPSSDGDMILTLEGNNFGLRPLMDELQVSASDAGSGYVRRTHPLRLQDETDLNLLHAISVRPRCCCARSLAGAFDVLDPCRPFHAHVHRSGAGFAVSPDESTYLETTASLEEEPVAATAPVAPPIAVPLRGGGTKARAQATSSTLLRQTLTAWRSAAAAAAILGSDSGGSARWSESEAGAEGGFWRWTGDVRVEDWVSPSKGADQRPLGATPVPDQSNKATPAKLQVPREQTKLLPTSRSRLLPSPNTVEDLGIRGMPLGVGQAGFKVPTVTAVAFDVSQPQVDPSELGAFMGEDFSLAQTLRLAFVHTMAGLQDVRPSQEVVVTSSAKRRERLQLHATPTGAAQDREDEALEWALFTEACGRRTEWVSCLAQDETCDAATGKCSSGPGEPHGGALVDLMVADATSASAATATLELSQRQACDVSLLINGGFSPLKGFMKQADYDSVVSNMRLASGHLFGLPVVLDVSDESLKGKKVLLTYKGSKLAVLEAEEVWKPDKVKEAKASYGTTSTEHPSVAELFADLGKFYVGGQLHGLMKGFDVVWGKGFNTPAQVRAALPAGKQVVAFQNRNPVHKAHFELLVHANKDVQNSIILVHPTCGPTQPGDIDGPTRIKTYEVLQEEPEYKKWAGENFRWSYLPYSMKMAGPREAIQHMIIRKNFGATHFIIGRDMAGTKSTLTSEDFYGAYEAQEMGKKHSQELNVKVVDYPNMVYAPRQDWQGMTSEEYGEYGYIADVDAKAKGLKINKLSGTEFRKRLRSGEDIPEWFAFPKVVKVGQSKPRGG</sequence>
<comment type="caution">
    <text evidence="13">The sequence shown here is derived from an EMBL/GenBank/DDBJ whole genome shotgun (WGS) entry which is preliminary data.</text>
</comment>
<evidence type="ECO:0000256" key="4">
    <source>
        <dbReference type="ARBA" id="ARBA00022695"/>
    </source>
</evidence>
<dbReference type="Proteomes" id="UP001642484">
    <property type="component" value="Unassembled WGS sequence"/>
</dbReference>
<evidence type="ECO:0000256" key="2">
    <source>
        <dbReference type="ARBA" id="ARBA00012391"/>
    </source>
</evidence>
<feature type="domain" description="ATP-sulfurylase PUA-like" evidence="12">
    <location>
        <begin position="899"/>
        <end position="1044"/>
    </location>
</feature>
<dbReference type="EMBL" id="CAXAMN010008491">
    <property type="protein sequence ID" value="CAK9025401.1"/>
    <property type="molecule type" value="Genomic_DNA"/>
</dbReference>
<keyword evidence="5" id="KW-0547">Nucleotide-binding</keyword>
<evidence type="ECO:0000256" key="1">
    <source>
        <dbReference type="ARBA" id="ARBA00005048"/>
    </source>
</evidence>
<proteinExistence type="inferred from homology"/>
<keyword evidence="4" id="KW-0548">Nucleotidyltransferase</keyword>
<dbReference type="NCBIfam" id="TIGR00339">
    <property type="entry name" value="sopT"/>
    <property type="match status" value="1"/>
</dbReference>